<dbReference type="PANTHER" id="PTHR43356:SF2">
    <property type="entry name" value="PHOSPHATE ACETYLTRANSFERASE"/>
    <property type="match status" value="1"/>
</dbReference>
<comment type="caution">
    <text evidence="5">The sequence shown here is derived from an EMBL/GenBank/DDBJ whole genome shotgun (WGS) entry which is preliminary data.</text>
</comment>
<feature type="domain" description="Phosphate acetyl/butaryl transferase" evidence="4">
    <location>
        <begin position="19"/>
        <end position="228"/>
    </location>
</feature>
<accession>X1LZ55</accession>
<dbReference type="InterPro" id="IPR002505">
    <property type="entry name" value="PTA_PTB"/>
</dbReference>
<keyword evidence="3" id="KW-0812">Transmembrane</keyword>
<sequence>MAEHGEVGGAVAAAETAARTVECVEAGGVDLVLKGNISTPILNRAILRLRVRDTVSLVTVFDAAPIADGRPMLLTDPGVTTVCSEQRMVGLVENAVDVARSILGIDRPRVAILSANEKVIESLPSTQMGRNLAERRWPDAVVYGPLSFDLAVSEESVRLKGSSLAGAAREVAGKADVLVCPCLDSANILYKVIMEMVKYGLGTFAGVTVGVMVPYVILSRSDNVETKLHS</sequence>
<evidence type="ECO:0000256" key="3">
    <source>
        <dbReference type="SAM" id="Phobius"/>
    </source>
</evidence>
<dbReference type="AlphaFoldDB" id="X1LZ55"/>
<evidence type="ECO:0000256" key="2">
    <source>
        <dbReference type="ARBA" id="ARBA00023315"/>
    </source>
</evidence>
<proteinExistence type="predicted"/>
<dbReference type="InterPro" id="IPR050500">
    <property type="entry name" value="Phos_Acetyltrans/Butyryltrans"/>
</dbReference>
<dbReference type="SUPFAM" id="SSF53659">
    <property type="entry name" value="Isocitrate/Isopropylmalate dehydrogenase-like"/>
    <property type="match status" value="1"/>
</dbReference>
<dbReference type="Pfam" id="PF01515">
    <property type="entry name" value="PTA_PTB"/>
    <property type="match status" value="1"/>
</dbReference>
<gene>
    <name evidence="5" type="ORF">S06H3_21665</name>
</gene>
<keyword evidence="3" id="KW-1133">Transmembrane helix</keyword>
<dbReference type="EMBL" id="BARV01011416">
    <property type="protein sequence ID" value="GAI07695.1"/>
    <property type="molecule type" value="Genomic_DNA"/>
</dbReference>
<dbReference type="Gene3D" id="3.40.718.10">
    <property type="entry name" value="Isopropylmalate Dehydrogenase"/>
    <property type="match status" value="1"/>
</dbReference>
<evidence type="ECO:0000259" key="4">
    <source>
        <dbReference type="Pfam" id="PF01515"/>
    </source>
</evidence>
<evidence type="ECO:0000256" key="1">
    <source>
        <dbReference type="ARBA" id="ARBA00022679"/>
    </source>
</evidence>
<protein>
    <recommendedName>
        <fullName evidence="4">Phosphate acetyl/butaryl transferase domain-containing protein</fullName>
    </recommendedName>
</protein>
<evidence type="ECO:0000313" key="5">
    <source>
        <dbReference type="EMBL" id="GAI07695.1"/>
    </source>
</evidence>
<keyword evidence="3" id="KW-0472">Membrane</keyword>
<keyword evidence="2" id="KW-0012">Acyltransferase</keyword>
<name>X1LZ55_9ZZZZ</name>
<keyword evidence="1" id="KW-0808">Transferase</keyword>
<dbReference type="PANTHER" id="PTHR43356">
    <property type="entry name" value="PHOSPHATE ACETYLTRANSFERASE"/>
    <property type="match status" value="1"/>
</dbReference>
<reference evidence="5" key="1">
    <citation type="journal article" date="2014" name="Front. Microbiol.">
        <title>High frequency of phylogenetically diverse reductive dehalogenase-homologous genes in deep subseafloor sedimentary metagenomes.</title>
        <authorList>
            <person name="Kawai M."/>
            <person name="Futagami T."/>
            <person name="Toyoda A."/>
            <person name="Takaki Y."/>
            <person name="Nishi S."/>
            <person name="Hori S."/>
            <person name="Arai W."/>
            <person name="Tsubouchi T."/>
            <person name="Morono Y."/>
            <person name="Uchiyama I."/>
            <person name="Ito T."/>
            <person name="Fujiyama A."/>
            <person name="Inagaki F."/>
            <person name="Takami H."/>
        </authorList>
    </citation>
    <scope>NUCLEOTIDE SEQUENCE</scope>
    <source>
        <strain evidence="5">Expedition CK06-06</strain>
    </source>
</reference>
<organism evidence="5">
    <name type="scientific">marine sediment metagenome</name>
    <dbReference type="NCBI Taxonomy" id="412755"/>
    <lineage>
        <taxon>unclassified sequences</taxon>
        <taxon>metagenomes</taxon>
        <taxon>ecological metagenomes</taxon>
    </lineage>
</organism>
<feature type="non-terminal residue" evidence="5">
    <location>
        <position position="230"/>
    </location>
</feature>
<feature type="transmembrane region" description="Helical" evidence="3">
    <location>
        <begin position="199"/>
        <end position="218"/>
    </location>
</feature>
<dbReference type="GO" id="GO:0016746">
    <property type="term" value="F:acyltransferase activity"/>
    <property type="evidence" value="ECO:0007669"/>
    <property type="project" value="UniProtKB-KW"/>
</dbReference>